<dbReference type="GO" id="GO:0005737">
    <property type="term" value="C:cytoplasm"/>
    <property type="evidence" value="ECO:0007669"/>
    <property type="project" value="UniProtKB-SubCell"/>
</dbReference>
<organism evidence="8 9">
    <name type="scientific">Glossina pallidipes</name>
    <name type="common">Tsetse fly</name>
    <dbReference type="NCBI Taxonomy" id="7398"/>
    <lineage>
        <taxon>Eukaryota</taxon>
        <taxon>Metazoa</taxon>
        <taxon>Ecdysozoa</taxon>
        <taxon>Arthropoda</taxon>
        <taxon>Hexapoda</taxon>
        <taxon>Insecta</taxon>
        <taxon>Pterygota</taxon>
        <taxon>Neoptera</taxon>
        <taxon>Endopterygota</taxon>
        <taxon>Diptera</taxon>
        <taxon>Brachycera</taxon>
        <taxon>Muscomorpha</taxon>
        <taxon>Hippoboscoidea</taxon>
        <taxon>Glossinidae</taxon>
        <taxon>Glossina</taxon>
    </lineage>
</organism>
<evidence type="ECO:0000256" key="4">
    <source>
        <dbReference type="ARBA" id="ARBA00022871"/>
    </source>
</evidence>
<dbReference type="GO" id="GO:0007283">
    <property type="term" value="P:spermatogenesis"/>
    <property type="evidence" value="ECO:0007669"/>
    <property type="project" value="UniProtKB-KW"/>
</dbReference>
<feature type="region of interest" description="Disordered" evidence="5">
    <location>
        <begin position="84"/>
        <end position="117"/>
    </location>
</feature>
<accession>A0A1A9Z5H8</accession>
<dbReference type="GO" id="GO:0030154">
    <property type="term" value="P:cell differentiation"/>
    <property type="evidence" value="ECO:0007669"/>
    <property type="project" value="UniProtKB-ARBA"/>
</dbReference>
<evidence type="ECO:0000256" key="2">
    <source>
        <dbReference type="ARBA" id="ARBA00022490"/>
    </source>
</evidence>
<feature type="compositionally biased region" description="Polar residues" evidence="5">
    <location>
        <begin position="342"/>
        <end position="352"/>
    </location>
</feature>
<reference evidence="9" key="1">
    <citation type="submission" date="2014-03" db="EMBL/GenBank/DDBJ databases">
        <authorList>
            <person name="Aksoy S."/>
            <person name="Warren W."/>
            <person name="Wilson R.K."/>
        </authorList>
    </citation>
    <scope>NUCLEOTIDE SEQUENCE [LARGE SCALE GENOMIC DNA]</scope>
    <source>
        <strain evidence="9">IAEA</strain>
    </source>
</reference>
<evidence type="ECO:0000259" key="6">
    <source>
        <dbReference type="PROSITE" id="PS50304"/>
    </source>
</evidence>
<feature type="domain" description="Tudor" evidence="6">
    <location>
        <begin position="477"/>
        <end position="535"/>
    </location>
</feature>
<keyword evidence="3" id="KW-0677">Repeat</keyword>
<keyword evidence="4" id="KW-0221">Differentiation</keyword>
<evidence type="ECO:0000256" key="3">
    <source>
        <dbReference type="ARBA" id="ARBA00022737"/>
    </source>
</evidence>
<dbReference type="PANTHER" id="PTHR22948">
    <property type="entry name" value="TUDOR DOMAIN CONTAINING PROTEIN"/>
    <property type="match status" value="1"/>
</dbReference>
<proteinExistence type="predicted"/>
<evidence type="ECO:0000256" key="1">
    <source>
        <dbReference type="ARBA" id="ARBA00004496"/>
    </source>
</evidence>
<dbReference type="PROSITE" id="PS51644">
    <property type="entry name" value="HTH_OST"/>
    <property type="match status" value="1"/>
</dbReference>
<dbReference type="PANTHER" id="PTHR22948:SF76">
    <property type="entry name" value="FI20010P1-RELATED"/>
    <property type="match status" value="1"/>
</dbReference>
<evidence type="ECO:0000313" key="9">
    <source>
        <dbReference type="Proteomes" id="UP000092445"/>
    </source>
</evidence>
<dbReference type="CDD" id="cd09972">
    <property type="entry name" value="LOTUS_TDRD_OSKAR"/>
    <property type="match status" value="1"/>
</dbReference>
<feature type="region of interest" description="Disordered" evidence="5">
    <location>
        <begin position="342"/>
        <end position="362"/>
    </location>
</feature>
<reference evidence="8" key="2">
    <citation type="submission" date="2020-05" db="UniProtKB">
        <authorList>
            <consortium name="EnsemblMetazoa"/>
        </authorList>
    </citation>
    <scope>IDENTIFICATION</scope>
    <source>
        <strain evidence="8">IAEA</strain>
    </source>
</reference>
<name>A0A1A9Z5H8_GLOPL</name>
<dbReference type="Pfam" id="PF00567">
    <property type="entry name" value="TUDOR"/>
    <property type="match status" value="1"/>
</dbReference>
<dbReference type="VEuPathDB" id="VectorBase:GPAI004488"/>
<dbReference type="AlphaFoldDB" id="A0A1A9Z5H8"/>
<dbReference type="SMART" id="SM00333">
    <property type="entry name" value="TUDOR"/>
    <property type="match status" value="1"/>
</dbReference>
<evidence type="ECO:0000313" key="8">
    <source>
        <dbReference type="EnsemblMetazoa" id="GPAI004488-PA"/>
    </source>
</evidence>
<dbReference type="InterPro" id="IPR035437">
    <property type="entry name" value="SNase_OB-fold_sf"/>
</dbReference>
<dbReference type="SUPFAM" id="SSF63748">
    <property type="entry name" value="Tudor/PWWP/MBT"/>
    <property type="match status" value="1"/>
</dbReference>
<feature type="compositionally biased region" description="Basic and acidic residues" evidence="5">
    <location>
        <begin position="130"/>
        <end position="156"/>
    </location>
</feature>
<comment type="subcellular location">
    <subcellularLocation>
        <location evidence="1">Cytoplasm</location>
    </subcellularLocation>
</comment>
<dbReference type="Proteomes" id="UP000092445">
    <property type="component" value="Unassembled WGS sequence"/>
</dbReference>
<keyword evidence="2" id="KW-0963">Cytoplasm</keyword>
<dbReference type="EnsemblMetazoa" id="GPAI004488-RA">
    <property type="protein sequence ID" value="GPAI004488-PA"/>
    <property type="gene ID" value="GPAI004488"/>
</dbReference>
<dbReference type="PROSITE" id="PS50304">
    <property type="entry name" value="TUDOR"/>
    <property type="match status" value="1"/>
</dbReference>
<dbReference type="InterPro" id="IPR050621">
    <property type="entry name" value="Tudor_domain_containing"/>
</dbReference>
<feature type="domain" description="HTH OST-type" evidence="7">
    <location>
        <begin position="5"/>
        <end position="77"/>
    </location>
</feature>
<evidence type="ECO:0000259" key="7">
    <source>
        <dbReference type="PROSITE" id="PS51644"/>
    </source>
</evidence>
<keyword evidence="9" id="KW-1185">Reference proteome</keyword>
<dbReference type="InterPro" id="IPR025605">
    <property type="entry name" value="OST-HTH/LOTUS_dom"/>
</dbReference>
<dbReference type="InterPro" id="IPR041966">
    <property type="entry name" value="LOTUS-like"/>
</dbReference>
<feature type="region of interest" description="Disordered" evidence="5">
    <location>
        <begin position="130"/>
        <end position="159"/>
    </location>
</feature>
<dbReference type="Pfam" id="PF12872">
    <property type="entry name" value="OST-HTH"/>
    <property type="match status" value="1"/>
</dbReference>
<evidence type="ECO:0000256" key="5">
    <source>
        <dbReference type="SAM" id="MobiDB-lite"/>
    </source>
</evidence>
<dbReference type="Gene3D" id="2.40.50.90">
    <property type="match status" value="1"/>
</dbReference>
<sequence length="706" mass="82175">MYNEDLNVVKTILKSLIISYPYKTTIKRLNNRYRDVEGDDIPFRNFGYNDLEAFLRSMPETFALFDDGHTFLVRVVTGAISPNNTNETIQKQESKETSSSHTSNISNSKAEKEMESNVLSNGLNNLKTDKEEAQPMHRQDKNDSKQSSRTSLDRKRIANSNDQWNGMGILKSLRLRNYAEQNTSLSFEEKLGILRQRRQQRRNALCIRTNDLNKCEHKGQQKPKQPLENKSVTACNNRNQSQNPLGKVNINDQSNDFEKSLISLANFVISRDKKSITSENSLRERKRNRTHDWVRKCAYFTIQEGKQMTGVSNKGQQEIAYFSLCRRVSESLVAEPSITNQETVYHNKNKPNSGLEKNDIRHQSKSNKTLLDGFTFWRLETKNELSKFVTKFAPRPKKISTSVPANAMYCGFTFSNAYKPSRTIRDARLKIVINEIHSPYKFWFHFCATNLYLDMLTKMSTWYRDYKENEWQMPLDLLAPGRVCVAFHEDKWYRGRIVSWPTNNNKIKVFCVDYGNVHEVDVNRIKFLHQRFANIPTLAMRGSLTCVRPMHIHWCHSATKRFRDMTLASIVEAEVVDIDYAQTIYYLGINNKIVNISTYLVEQHLARFNRSCDLRRAYQKFPTFSMLESSEYPSFTELTQLMDKGFDYETIYDPLVQRLTTVSQDPKTGSTGVYNFPFNLITTNPFYADIIKQFQSKTTAQRKFSR</sequence>
<dbReference type="InterPro" id="IPR002999">
    <property type="entry name" value="Tudor"/>
</dbReference>
<evidence type="ECO:0008006" key="10">
    <source>
        <dbReference type="Google" id="ProtNLM"/>
    </source>
</evidence>
<protein>
    <recommendedName>
        <fullName evidence="10">HTH OST-type domain-containing protein</fullName>
    </recommendedName>
</protein>
<feature type="compositionally biased region" description="Low complexity" evidence="5">
    <location>
        <begin position="99"/>
        <end position="108"/>
    </location>
</feature>
<keyword evidence="4" id="KW-0744">Spermatogenesis</keyword>
<dbReference type="Gene3D" id="3.30.420.610">
    <property type="entry name" value="LOTUS domain-like"/>
    <property type="match status" value="1"/>
</dbReference>
<dbReference type="STRING" id="7398.A0A1A9Z5H8"/>
<dbReference type="Gene3D" id="2.30.30.140">
    <property type="match status" value="1"/>
</dbReference>